<accession>H6NMA7</accession>
<keyword evidence="1" id="KW-0812">Transmembrane</keyword>
<keyword evidence="3" id="KW-1185">Reference proteome</keyword>
<dbReference type="AlphaFoldDB" id="H6NMA7"/>
<evidence type="ECO:0000313" key="2">
    <source>
        <dbReference type="EMBL" id="AFC33269.1"/>
    </source>
</evidence>
<feature type="transmembrane region" description="Helical" evidence="1">
    <location>
        <begin position="383"/>
        <end position="403"/>
    </location>
</feature>
<protein>
    <submittedName>
        <fullName evidence="2">Uncharacterized protein</fullName>
    </submittedName>
</protein>
<keyword evidence="1" id="KW-1133">Transmembrane helix</keyword>
<reference evidence="2 3" key="1">
    <citation type="journal article" date="2012" name="J. Bacteriol.">
        <title>Complete Genome Sequence of Paenibacillus mucilaginosus 3016, a Bacterium Functional as Microbial Fertilizer.</title>
        <authorList>
            <person name="Ma M."/>
            <person name="Wang Z."/>
            <person name="Li L."/>
            <person name="Jiang X."/>
            <person name="Guan D."/>
            <person name="Cao F."/>
            <person name="Chen H."/>
            <person name="Wang X."/>
            <person name="Shen D."/>
            <person name="Du B."/>
            <person name="Li J."/>
        </authorList>
    </citation>
    <scope>NUCLEOTIDE SEQUENCE [LARGE SCALE GENOMIC DNA]</scope>
    <source>
        <strain evidence="2 3">3016</strain>
    </source>
</reference>
<dbReference type="HOGENOM" id="CLU_035812_0_0_9"/>
<dbReference type="KEGG" id="pmq:PM3016_6654"/>
<gene>
    <name evidence="2" type="ORF">PM3016_6654</name>
</gene>
<evidence type="ECO:0000313" key="3">
    <source>
        <dbReference type="Proteomes" id="UP000007523"/>
    </source>
</evidence>
<feature type="transmembrane region" description="Helical" evidence="1">
    <location>
        <begin position="520"/>
        <end position="537"/>
    </location>
</feature>
<sequence>MNDFLTLRLLDRLQGLFRRLGVDYPLMRLILRTKLTMDRRRVPVILSGTAKKGSDEPGNAGESNHFLKGLGMYAFMGIVMAPFLFIGGSWMFQMSIVFSLFMFLLSSSFISDFSSVLLDTRDKTILYTRPVNRRTLQMTRTVHVLVYMTQMTLAIAAAPLLVSVFRHGPLFTLLFLVELALMDLLILVLTALLYLLILKRFDGERLKDLINMVQIALSVSIMIGYQLVSRAFQLIGLETTFTPSWWNLLLPPLWFGAPFGWLLQGDRHPYLAVLSAMALLIPVLALLIYVRAMPSFERHLVKLTSHDAPARRGRKSGGRLSALLCRSPEERAFFRFAYRMMGSEREFKLKVYPSLGFSLVFPFVFPLQTAMLKGWSDMAAGSAYYAIYLCAMLVPTLILMLGYSGSYKGAWIYGAAPLRDTGAIYRGTLKAALTRLLLPIFLLDSLLFMALYGLRIAPDLAAVLLGLCLFSVLSFRILGFSLPFSRPFNEAQSEGWRALPLLLLLAVFPGLHLLSKLIGGGLYLYIAILFVGNYLAWSTLGRKTPAEVQSTLTR</sequence>
<name>H6NMA7_9BACL</name>
<feature type="transmembrane region" description="Helical" evidence="1">
    <location>
        <begin position="460"/>
        <end position="484"/>
    </location>
</feature>
<organism evidence="2 3">
    <name type="scientific">Paenibacillus mucilaginosus 3016</name>
    <dbReference type="NCBI Taxonomy" id="1116391"/>
    <lineage>
        <taxon>Bacteria</taxon>
        <taxon>Bacillati</taxon>
        <taxon>Bacillota</taxon>
        <taxon>Bacilli</taxon>
        <taxon>Bacillales</taxon>
        <taxon>Paenibacillaceae</taxon>
        <taxon>Paenibacillus</taxon>
    </lineage>
</organism>
<dbReference type="Proteomes" id="UP000007523">
    <property type="component" value="Chromosome"/>
</dbReference>
<feature type="transmembrane region" description="Helical" evidence="1">
    <location>
        <begin position="436"/>
        <end position="454"/>
    </location>
</feature>
<dbReference type="STRING" id="1116391.PM3016_6654"/>
<evidence type="ECO:0000256" key="1">
    <source>
        <dbReference type="SAM" id="Phobius"/>
    </source>
</evidence>
<keyword evidence="1" id="KW-0472">Membrane</keyword>
<proteinExistence type="predicted"/>
<dbReference type="RefSeq" id="WP_014372320.1">
    <property type="nucleotide sequence ID" value="NC_016935.1"/>
</dbReference>
<dbReference type="EMBL" id="CP003235">
    <property type="protein sequence ID" value="AFC33269.1"/>
    <property type="molecule type" value="Genomic_DNA"/>
</dbReference>
<feature type="transmembrane region" description="Helical" evidence="1">
    <location>
        <begin position="270"/>
        <end position="290"/>
    </location>
</feature>
<feature type="transmembrane region" description="Helical" evidence="1">
    <location>
        <begin position="171"/>
        <end position="197"/>
    </location>
</feature>
<feature type="transmembrane region" description="Helical" evidence="1">
    <location>
        <begin position="96"/>
        <end position="120"/>
    </location>
</feature>
<feature type="transmembrane region" description="Helical" evidence="1">
    <location>
        <begin position="141"/>
        <end position="165"/>
    </location>
</feature>
<feature type="transmembrane region" description="Helical" evidence="1">
    <location>
        <begin position="70"/>
        <end position="90"/>
    </location>
</feature>
<feature type="transmembrane region" description="Helical" evidence="1">
    <location>
        <begin position="349"/>
        <end position="371"/>
    </location>
</feature>
<feature type="transmembrane region" description="Helical" evidence="1">
    <location>
        <begin position="209"/>
        <end position="228"/>
    </location>
</feature>
<feature type="transmembrane region" description="Helical" evidence="1">
    <location>
        <begin position="496"/>
        <end position="514"/>
    </location>
</feature>